<name>K4AGH8_SETIT</name>
<evidence type="ECO:0000313" key="2">
    <source>
        <dbReference type="Proteomes" id="UP000004995"/>
    </source>
</evidence>
<dbReference type="EnsemblPlants" id="KQK91850">
    <property type="protein sequence ID" value="KQK91850"/>
    <property type="gene ID" value="SETIT_037985mg"/>
</dbReference>
<sequence length="134" mass="14496">MRHSSPSSSPSHSIASGSASCISIPGPEQLFSSPTTVAAETASCKVAQRKIVVSWLAMVANLVAQLKPRVKNMNCRMDVYLGLWHVVLRSRFRPCCLDPCSADEEEQNCHQEEGRSLKLLGAGGGHLRSSLFLS</sequence>
<dbReference type="Gramene" id="KQK91850">
    <property type="protein sequence ID" value="KQK91850"/>
    <property type="gene ID" value="SETIT_037985mg"/>
</dbReference>
<reference evidence="1" key="2">
    <citation type="submission" date="2018-08" db="UniProtKB">
        <authorList>
            <consortium name="EnsemblPlants"/>
        </authorList>
    </citation>
    <scope>IDENTIFICATION</scope>
    <source>
        <strain evidence="1">Yugu1</strain>
    </source>
</reference>
<proteinExistence type="predicted"/>
<dbReference type="HOGENOM" id="CLU_1899833_0_0_1"/>
<protein>
    <submittedName>
        <fullName evidence="1">Uncharacterized protein</fullName>
    </submittedName>
</protein>
<dbReference type="EMBL" id="AGNK02006076">
    <property type="status" value="NOT_ANNOTATED_CDS"/>
    <property type="molecule type" value="Genomic_DNA"/>
</dbReference>
<organism evidence="1 2">
    <name type="scientific">Setaria italica</name>
    <name type="common">Foxtail millet</name>
    <name type="synonym">Panicum italicum</name>
    <dbReference type="NCBI Taxonomy" id="4555"/>
    <lineage>
        <taxon>Eukaryota</taxon>
        <taxon>Viridiplantae</taxon>
        <taxon>Streptophyta</taxon>
        <taxon>Embryophyta</taxon>
        <taxon>Tracheophyta</taxon>
        <taxon>Spermatophyta</taxon>
        <taxon>Magnoliopsida</taxon>
        <taxon>Liliopsida</taxon>
        <taxon>Poales</taxon>
        <taxon>Poaceae</taxon>
        <taxon>PACMAD clade</taxon>
        <taxon>Panicoideae</taxon>
        <taxon>Panicodae</taxon>
        <taxon>Paniceae</taxon>
        <taxon>Cenchrinae</taxon>
        <taxon>Setaria</taxon>
    </lineage>
</organism>
<accession>K4AGH8</accession>
<dbReference type="AlphaFoldDB" id="K4AGH8"/>
<dbReference type="PROSITE" id="PS51257">
    <property type="entry name" value="PROKAR_LIPOPROTEIN"/>
    <property type="match status" value="1"/>
</dbReference>
<keyword evidence="2" id="KW-1185">Reference proteome</keyword>
<evidence type="ECO:0000313" key="1">
    <source>
        <dbReference type="EnsemblPlants" id="KQK91850"/>
    </source>
</evidence>
<dbReference type="InParanoid" id="K4AGH8"/>
<reference evidence="2" key="1">
    <citation type="journal article" date="2012" name="Nat. Biotechnol.">
        <title>Reference genome sequence of the model plant Setaria.</title>
        <authorList>
            <person name="Bennetzen J.L."/>
            <person name="Schmutz J."/>
            <person name="Wang H."/>
            <person name="Percifield R."/>
            <person name="Hawkins J."/>
            <person name="Pontaroli A.C."/>
            <person name="Estep M."/>
            <person name="Feng L."/>
            <person name="Vaughn J.N."/>
            <person name="Grimwood J."/>
            <person name="Jenkins J."/>
            <person name="Barry K."/>
            <person name="Lindquist E."/>
            <person name="Hellsten U."/>
            <person name="Deshpande S."/>
            <person name="Wang X."/>
            <person name="Wu X."/>
            <person name="Mitros T."/>
            <person name="Triplett J."/>
            <person name="Yang X."/>
            <person name="Ye C.Y."/>
            <person name="Mauro-Herrera M."/>
            <person name="Wang L."/>
            <person name="Li P."/>
            <person name="Sharma M."/>
            <person name="Sharma R."/>
            <person name="Ronald P.C."/>
            <person name="Panaud O."/>
            <person name="Kellogg E.A."/>
            <person name="Brutnell T.P."/>
            <person name="Doust A.N."/>
            <person name="Tuskan G.A."/>
            <person name="Rokhsar D."/>
            <person name="Devos K.M."/>
        </authorList>
    </citation>
    <scope>NUCLEOTIDE SEQUENCE [LARGE SCALE GENOMIC DNA]</scope>
    <source>
        <strain evidence="2">cv. Yugu1</strain>
    </source>
</reference>
<dbReference type="Proteomes" id="UP000004995">
    <property type="component" value="Unassembled WGS sequence"/>
</dbReference>